<keyword evidence="3 6" id="KW-0812">Transmembrane</keyword>
<evidence type="ECO:0000259" key="7">
    <source>
        <dbReference type="Pfam" id="PF06271"/>
    </source>
</evidence>
<feature type="transmembrane region" description="Helical" evidence="6">
    <location>
        <begin position="89"/>
        <end position="115"/>
    </location>
</feature>
<evidence type="ECO:0000256" key="1">
    <source>
        <dbReference type="ARBA" id="ARBA00004651"/>
    </source>
</evidence>
<feature type="domain" description="RDD" evidence="7">
    <location>
        <begin position="5"/>
        <end position="110"/>
    </location>
</feature>
<dbReference type="PANTHER" id="PTHR36115:SF9">
    <property type="entry name" value="LMO1584 PROTEIN"/>
    <property type="match status" value="1"/>
</dbReference>
<evidence type="ECO:0000313" key="9">
    <source>
        <dbReference type="Proteomes" id="UP000037146"/>
    </source>
</evidence>
<feature type="transmembrane region" description="Helical" evidence="6">
    <location>
        <begin position="12"/>
        <end position="34"/>
    </location>
</feature>
<organism evidence="8 9">
    <name type="scientific">Peribacillus loiseleuriae</name>
    <dbReference type="NCBI Taxonomy" id="1679170"/>
    <lineage>
        <taxon>Bacteria</taxon>
        <taxon>Bacillati</taxon>
        <taxon>Bacillota</taxon>
        <taxon>Bacilli</taxon>
        <taxon>Bacillales</taxon>
        <taxon>Bacillaceae</taxon>
        <taxon>Peribacillus</taxon>
    </lineage>
</organism>
<dbReference type="Pfam" id="PF06271">
    <property type="entry name" value="RDD"/>
    <property type="match status" value="1"/>
</dbReference>
<dbReference type="GO" id="GO:0005886">
    <property type="term" value="C:plasma membrane"/>
    <property type="evidence" value="ECO:0007669"/>
    <property type="project" value="UniProtKB-SubCell"/>
</dbReference>
<dbReference type="STRING" id="1679170.AC625_04780"/>
<dbReference type="OrthoDB" id="1787043at2"/>
<feature type="transmembrane region" description="Helical" evidence="6">
    <location>
        <begin position="135"/>
        <end position="159"/>
    </location>
</feature>
<gene>
    <name evidence="8" type="ORF">AC625_04780</name>
</gene>
<evidence type="ECO:0000256" key="6">
    <source>
        <dbReference type="SAM" id="Phobius"/>
    </source>
</evidence>
<evidence type="ECO:0000256" key="4">
    <source>
        <dbReference type="ARBA" id="ARBA00022989"/>
    </source>
</evidence>
<keyword evidence="2" id="KW-1003">Cell membrane</keyword>
<name>A0A0K9GRL4_9BACI</name>
<dbReference type="AlphaFoldDB" id="A0A0K9GRL4"/>
<dbReference type="PANTHER" id="PTHR36115">
    <property type="entry name" value="PROLINE-RICH ANTIGEN HOMOLOG-RELATED"/>
    <property type="match status" value="1"/>
</dbReference>
<comment type="caution">
    <text evidence="8">The sequence shown here is derived from an EMBL/GenBank/DDBJ whole genome shotgun (WGS) entry which is preliminary data.</text>
</comment>
<protein>
    <recommendedName>
        <fullName evidence="7">RDD domain-containing protein</fullName>
    </recommendedName>
</protein>
<dbReference type="EMBL" id="LFZW01000001">
    <property type="protein sequence ID" value="KMY48902.1"/>
    <property type="molecule type" value="Genomic_DNA"/>
</dbReference>
<feature type="transmembrane region" description="Helical" evidence="6">
    <location>
        <begin position="40"/>
        <end position="60"/>
    </location>
</feature>
<accession>A0A0K9GRL4</accession>
<sequence>MVENPAGFWVRFGAKVIDALIFIVLGLILGAIFSDGTSEWVSNIISFLYALLLPIFWYGYTVGKKALSVRIVKLDGSQVTFWTMIKRNVIAWIVYGLPSILGFIGFIVIFGVSGLDVFMSEDLMSDEVLGELFKGFAWLMIGLILSGVLYVISAFMIGLREDKRAIHDLIAGTYVTKNKPNL</sequence>
<evidence type="ECO:0000313" key="8">
    <source>
        <dbReference type="EMBL" id="KMY48902.1"/>
    </source>
</evidence>
<evidence type="ECO:0000256" key="3">
    <source>
        <dbReference type="ARBA" id="ARBA00022692"/>
    </source>
</evidence>
<dbReference type="PATRIC" id="fig|1679170.3.peg.1016"/>
<keyword evidence="5 6" id="KW-0472">Membrane</keyword>
<dbReference type="RefSeq" id="WP_049680230.1">
    <property type="nucleotide sequence ID" value="NZ_LFZW01000001.1"/>
</dbReference>
<dbReference type="InterPro" id="IPR010432">
    <property type="entry name" value="RDD"/>
</dbReference>
<keyword evidence="9" id="KW-1185">Reference proteome</keyword>
<comment type="subcellular location">
    <subcellularLocation>
        <location evidence="1">Cell membrane</location>
        <topology evidence="1">Multi-pass membrane protein</topology>
    </subcellularLocation>
</comment>
<dbReference type="Proteomes" id="UP000037146">
    <property type="component" value="Unassembled WGS sequence"/>
</dbReference>
<proteinExistence type="predicted"/>
<dbReference type="InterPro" id="IPR051791">
    <property type="entry name" value="Pra-immunoreactive"/>
</dbReference>
<evidence type="ECO:0000256" key="2">
    <source>
        <dbReference type="ARBA" id="ARBA00022475"/>
    </source>
</evidence>
<keyword evidence="4 6" id="KW-1133">Transmembrane helix</keyword>
<evidence type="ECO:0000256" key="5">
    <source>
        <dbReference type="ARBA" id="ARBA00023136"/>
    </source>
</evidence>
<reference evidence="9" key="1">
    <citation type="submission" date="2015-07" db="EMBL/GenBank/DDBJ databases">
        <title>Genome sequencing project for genomic taxonomy and phylogenomics of Bacillus-like bacteria.</title>
        <authorList>
            <person name="Liu B."/>
            <person name="Wang J."/>
            <person name="Zhu Y."/>
            <person name="Liu G."/>
            <person name="Chen Q."/>
            <person name="Chen Z."/>
            <person name="Lan J."/>
            <person name="Che J."/>
            <person name="Ge C."/>
            <person name="Shi H."/>
            <person name="Pan Z."/>
            <person name="Liu X."/>
        </authorList>
    </citation>
    <scope>NUCLEOTIDE SEQUENCE [LARGE SCALE GENOMIC DNA]</scope>
    <source>
        <strain evidence="9">FJAT-27997</strain>
    </source>
</reference>